<evidence type="ECO:0000256" key="8">
    <source>
        <dbReference type="SAM" id="Phobius"/>
    </source>
</evidence>
<keyword evidence="7" id="KW-0653">Protein transport</keyword>
<keyword evidence="6 8" id="KW-0472">Membrane</keyword>
<keyword evidence="4 7" id="KW-0812">Transmembrane</keyword>
<dbReference type="Gene3D" id="3.30.420.270">
    <property type="match status" value="1"/>
</dbReference>
<dbReference type="Pfam" id="PF02472">
    <property type="entry name" value="ExbD"/>
    <property type="match status" value="1"/>
</dbReference>
<proteinExistence type="inferred from homology"/>
<evidence type="ECO:0000256" key="1">
    <source>
        <dbReference type="ARBA" id="ARBA00004162"/>
    </source>
</evidence>
<dbReference type="GO" id="GO:0015031">
    <property type="term" value="P:protein transport"/>
    <property type="evidence" value="ECO:0007669"/>
    <property type="project" value="UniProtKB-KW"/>
</dbReference>
<keyword evidence="10" id="KW-1185">Reference proteome</keyword>
<dbReference type="RefSeq" id="WP_012471686.1">
    <property type="nucleotide sequence ID" value="NC_010815.1"/>
</dbReference>
<dbReference type="KEGG" id="glo:Glov_3669"/>
<evidence type="ECO:0000256" key="6">
    <source>
        <dbReference type="ARBA" id="ARBA00023136"/>
    </source>
</evidence>
<protein>
    <submittedName>
        <fullName evidence="9">Biopolymer transport protein ExbD/TolR</fullName>
    </submittedName>
</protein>
<evidence type="ECO:0000256" key="7">
    <source>
        <dbReference type="RuleBase" id="RU003879"/>
    </source>
</evidence>
<keyword evidence="3" id="KW-1003">Cell membrane</keyword>
<name>B3EBT6_TRIL1</name>
<dbReference type="Proteomes" id="UP000002420">
    <property type="component" value="Plasmid pGLOV01"/>
</dbReference>
<gene>
    <name evidence="9" type="ordered locus">Glov_3669</name>
</gene>
<dbReference type="EMBL" id="CP001090">
    <property type="protein sequence ID" value="ACD97368.1"/>
    <property type="molecule type" value="Genomic_DNA"/>
</dbReference>
<sequence>MEEKEVSVINVIPFIDIMLVLLTIVLTTSTFIAQGSIPIQLPKAAKGASAALQGHTIEINRDGRLFLDGQPTSLPLLKQSLSAVDRAAPVLIRADRSLLLQGFVEVLDSVTQMGFKKLSLQTESING</sequence>
<evidence type="ECO:0000256" key="2">
    <source>
        <dbReference type="ARBA" id="ARBA00005811"/>
    </source>
</evidence>
<dbReference type="HOGENOM" id="CLU_085305_2_0_7"/>
<keyword evidence="7" id="KW-0813">Transport</keyword>
<evidence type="ECO:0000256" key="5">
    <source>
        <dbReference type="ARBA" id="ARBA00022989"/>
    </source>
</evidence>
<dbReference type="GO" id="GO:0022857">
    <property type="term" value="F:transmembrane transporter activity"/>
    <property type="evidence" value="ECO:0007669"/>
    <property type="project" value="InterPro"/>
</dbReference>
<comment type="similarity">
    <text evidence="2 7">Belongs to the ExbD/TolR family.</text>
</comment>
<comment type="subcellular location">
    <subcellularLocation>
        <location evidence="1">Cell membrane</location>
        <topology evidence="1">Single-pass membrane protein</topology>
    </subcellularLocation>
    <subcellularLocation>
        <location evidence="7">Cell membrane</location>
        <topology evidence="7">Single-pass type II membrane protein</topology>
    </subcellularLocation>
</comment>
<evidence type="ECO:0000313" key="10">
    <source>
        <dbReference type="Proteomes" id="UP000002420"/>
    </source>
</evidence>
<geneLocation type="plasmid" evidence="9 10">
    <name>pGLOV01</name>
</geneLocation>
<dbReference type="PANTHER" id="PTHR30558:SF7">
    <property type="entry name" value="TOL-PAL SYSTEM PROTEIN TOLR"/>
    <property type="match status" value="1"/>
</dbReference>
<keyword evidence="5 8" id="KW-1133">Transmembrane helix</keyword>
<reference evidence="9 10" key="1">
    <citation type="submission" date="2008-05" db="EMBL/GenBank/DDBJ databases">
        <title>Complete sequence of plasmid of Geobacter lovleyi SZ.</title>
        <authorList>
            <consortium name="US DOE Joint Genome Institute"/>
            <person name="Lucas S."/>
            <person name="Copeland A."/>
            <person name="Lapidus A."/>
            <person name="Glavina del Rio T."/>
            <person name="Dalin E."/>
            <person name="Tice H."/>
            <person name="Bruce D."/>
            <person name="Goodwin L."/>
            <person name="Pitluck S."/>
            <person name="Chertkov O."/>
            <person name="Meincke L."/>
            <person name="Brettin T."/>
            <person name="Detter J.C."/>
            <person name="Han C."/>
            <person name="Tapia R."/>
            <person name="Kuske C.R."/>
            <person name="Schmutz J."/>
            <person name="Larimer F."/>
            <person name="Land M."/>
            <person name="Hauser L."/>
            <person name="Kyrpides N."/>
            <person name="Mikhailova N."/>
            <person name="Sung Y."/>
            <person name="Fletcher K.E."/>
            <person name="Ritalahti K.M."/>
            <person name="Loeffler F.E."/>
            <person name="Richardson P."/>
        </authorList>
    </citation>
    <scope>NUCLEOTIDE SEQUENCE [LARGE SCALE GENOMIC DNA]</scope>
    <source>
        <strain evidence="10">ATCC BAA-1151 / DSM 17278 / SZ</strain>
        <plasmid evidence="10">Plasmid pGLOV01</plasmid>
    </source>
</reference>
<evidence type="ECO:0000256" key="4">
    <source>
        <dbReference type="ARBA" id="ARBA00022692"/>
    </source>
</evidence>
<keyword evidence="9" id="KW-0614">Plasmid</keyword>
<organism evidence="9 10">
    <name type="scientific">Trichlorobacter lovleyi (strain ATCC BAA-1151 / DSM 17278 / SZ)</name>
    <name type="common">Geobacter lovleyi</name>
    <dbReference type="NCBI Taxonomy" id="398767"/>
    <lineage>
        <taxon>Bacteria</taxon>
        <taxon>Pseudomonadati</taxon>
        <taxon>Thermodesulfobacteriota</taxon>
        <taxon>Desulfuromonadia</taxon>
        <taxon>Geobacterales</taxon>
        <taxon>Geobacteraceae</taxon>
        <taxon>Trichlorobacter</taxon>
    </lineage>
</organism>
<dbReference type="PANTHER" id="PTHR30558">
    <property type="entry name" value="EXBD MEMBRANE COMPONENT OF PMF-DRIVEN MACROMOLECULE IMPORT SYSTEM"/>
    <property type="match status" value="1"/>
</dbReference>
<accession>B3EBT6</accession>
<dbReference type="eggNOG" id="COG0848">
    <property type="taxonomic scope" value="Bacteria"/>
</dbReference>
<evidence type="ECO:0000256" key="3">
    <source>
        <dbReference type="ARBA" id="ARBA00022475"/>
    </source>
</evidence>
<dbReference type="AlphaFoldDB" id="B3EBT6"/>
<dbReference type="InterPro" id="IPR003400">
    <property type="entry name" value="ExbD"/>
</dbReference>
<evidence type="ECO:0000313" key="9">
    <source>
        <dbReference type="EMBL" id="ACD97368.1"/>
    </source>
</evidence>
<dbReference type="OrthoDB" id="8858387at2"/>
<feature type="transmembrane region" description="Helical" evidence="8">
    <location>
        <begin position="12"/>
        <end position="33"/>
    </location>
</feature>
<dbReference type="GO" id="GO:0005886">
    <property type="term" value="C:plasma membrane"/>
    <property type="evidence" value="ECO:0007669"/>
    <property type="project" value="UniProtKB-SubCell"/>
</dbReference>